<name>A0ABQ8SIQ7_PERAM</name>
<evidence type="ECO:0000313" key="1">
    <source>
        <dbReference type="EMBL" id="KAJ4433992.1"/>
    </source>
</evidence>
<accession>A0ABQ8SIQ7</accession>
<keyword evidence="2" id="KW-1185">Reference proteome</keyword>
<evidence type="ECO:0000313" key="2">
    <source>
        <dbReference type="Proteomes" id="UP001148838"/>
    </source>
</evidence>
<reference evidence="1 2" key="1">
    <citation type="journal article" date="2022" name="Allergy">
        <title>Genome assembly and annotation of Periplaneta americana reveal a comprehensive cockroach allergen profile.</title>
        <authorList>
            <person name="Wang L."/>
            <person name="Xiong Q."/>
            <person name="Saelim N."/>
            <person name="Wang L."/>
            <person name="Nong W."/>
            <person name="Wan A.T."/>
            <person name="Shi M."/>
            <person name="Liu X."/>
            <person name="Cao Q."/>
            <person name="Hui J.H.L."/>
            <person name="Sookrung N."/>
            <person name="Leung T.F."/>
            <person name="Tungtrongchitr A."/>
            <person name="Tsui S.K.W."/>
        </authorList>
    </citation>
    <scope>NUCLEOTIDE SEQUENCE [LARGE SCALE GENOMIC DNA]</scope>
    <source>
        <strain evidence="1">PWHHKU_190912</strain>
    </source>
</reference>
<protein>
    <submittedName>
        <fullName evidence="1">Uncharacterized protein</fullName>
    </submittedName>
</protein>
<sequence>MAGLCEGGNEPPGSLKATFNNSLHGTQGHAFEIRLAANICYHCDDILTYVMGCIPCVHLVKSCTNSALRTVVPLQAAESVATSVANWTEIPSKLTEFQRSGREKNVFDG</sequence>
<comment type="caution">
    <text evidence="1">The sequence shown here is derived from an EMBL/GenBank/DDBJ whole genome shotgun (WGS) entry which is preliminary data.</text>
</comment>
<dbReference type="EMBL" id="JAJSOF020000027">
    <property type="protein sequence ID" value="KAJ4433992.1"/>
    <property type="molecule type" value="Genomic_DNA"/>
</dbReference>
<organism evidence="1 2">
    <name type="scientific">Periplaneta americana</name>
    <name type="common">American cockroach</name>
    <name type="synonym">Blatta americana</name>
    <dbReference type="NCBI Taxonomy" id="6978"/>
    <lineage>
        <taxon>Eukaryota</taxon>
        <taxon>Metazoa</taxon>
        <taxon>Ecdysozoa</taxon>
        <taxon>Arthropoda</taxon>
        <taxon>Hexapoda</taxon>
        <taxon>Insecta</taxon>
        <taxon>Pterygota</taxon>
        <taxon>Neoptera</taxon>
        <taxon>Polyneoptera</taxon>
        <taxon>Dictyoptera</taxon>
        <taxon>Blattodea</taxon>
        <taxon>Blattoidea</taxon>
        <taxon>Blattidae</taxon>
        <taxon>Blattinae</taxon>
        <taxon>Periplaneta</taxon>
    </lineage>
</organism>
<gene>
    <name evidence="1" type="ORF">ANN_16311</name>
</gene>
<dbReference type="Proteomes" id="UP001148838">
    <property type="component" value="Unassembled WGS sequence"/>
</dbReference>
<proteinExistence type="predicted"/>